<dbReference type="RefSeq" id="WP_129006517.1">
    <property type="nucleotide sequence ID" value="NZ_SDHZ01000006.1"/>
</dbReference>
<evidence type="ECO:0000259" key="2">
    <source>
        <dbReference type="Pfam" id="PF18942"/>
    </source>
</evidence>
<protein>
    <recommendedName>
        <fullName evidence="2">DUF5689 domain-containing protein</fullName>
    </recommendedName>
</protein>
<dbReference type="Proteomes" id="UP000290545">
    <property type="component" value="Unassembled WGS sequence"/>
</dbReference>
<dbReference type="PROSITE" id="PS51257">
    <property type="entry name" value="PROKAR_LIPOPROTEIN"/>
    <property type="match status" value="1"/>
</dbReference>
<evidence type="ECO:0000256" key="1">
    <source>
        <dbReference type="SAM" id="SignalP"/>
    </source>
</evidence>
<name>A0A4V1M9C7_9BACT</name>
<dbReference type="InterPro" id="IPR043744">
    <property type="entry name" value="DUF5689"/>
</dbReference>
<dbReference type="Pfam" id="PF18942">
    <property type="entry name" value="DUF5689"/>
    <property type="match status" value="1"/>
</dbReference>
<proteinExistence type="predicted"/>
<keyword evidence="4" id="KW-1185">Reference proteome</keyword>
<keyword evidence="1" id="KW-0732">Signal</keyword>
<dbReference type="EMBL" id="SDHZ01000006">
    <property type="protein sequence ID" value="RXK80599.1"/>
    <property type="molecule type" value="Genomic_DNA"/>
</dbReference>
<sequence length="501" mass="52863">MKKKSIALQLTACLQLIYCLITAGCRPSFELPGDYPEPDITATHSIRALKEMHTYPGKFSEVTVDAIISGIVVADDRTGNFYKTIVIQDTSGGIALCINALDLYNNYPVGRRVFVKAKGLLLFDYRGLMQLGAGIGQSNPNDLSLAGIPASLCSRYLIKGSLNNMPEPLVVTPALLTKNRLNRYQNTLIRLENMQLDAGDTASTYAISTALQARSVPLRNCNGDSVLLRNSAYASFAADRMPSGNGSATGIFTVFGAVLQLMIRDTNDLQLYATRCTAPGGGEVEPPDTLDTPYESGLALTATPPLSINFDDLAEGLPAGVSVRTGASGTDSGNIGIMPTTRVSWNSSGGGFKNLASASALPATASASVQLATMNRALGVRQVAATDKGVAFVFLINNTLGKKNIGIQGVLQSLDASISRIANWNIDYAIGAKPVAFTVLPAGNLGTGGGNFGKTTFSAVLPPAVDNRASRVWIRIVVLTATSGSGSRPLSAIDDIQLYWE</sequence>
<comment type="caution">
    <text evidence="3">The sequence shown here is derived from an EMBL/GenBank/DDBJ whole genome shotgun (WGS) entry which is preliminary data.</text>
</comment>
<feature type="domain" description="DUF5689" evidence="2">
    <location>
        <begin position="42"/>
        <end position="268"/>
    </location>
</feature>
<evidence type="ECO:0000313" key="3">
    <source>
        <dbReference type="EMBL" id="RXK80599.1"/>
    </source>
</evidence>
<organism evidence="3 4">
    <name type="scientific">Filimonas effusa</name>
    <dbReference type="NCBI Taxonomy" id="2508721"/>
    <lineage>
        <taxon>Bacteria</taxon>
        <taxon>Pseudomonadati</taxon>
        <taxon>Bacteroidota</taxon>
        <taxon>Chitinophagia</taxon>
        <taxon>Chitinophagales</taxon>
        <taxon>Chitinophagaceae</taxon>
        <taxon>Filimonas</taxon>
    </lineage>
</organism>
<dbReference type="OrthoDB" id="1492759at2"/>
<evidence type="ECO:0000313" key="4">
    <source>
        <dbReference type="Proteomes" id="UP000290545"/>
    </source>
</evidence>
<reference evidence="3 4" key="1">
    <citation type="submission" date="2019-01" db="EMBL/GenBank/DDBJ databases">
        <title>Filimonas sp. strain TTM-71.</title>
        <authorList>
            <person name="Chen W.-M."/>
        </authorList>
    </citation>
    <scope>NUCLEOTIDE SEQUENCE [LARGE SCALE GENOMIC DNA]</scope>
    <source>
        <strain evidence="3 4">TTM-71</strain>
    </source>
</reference>
<feature type="chain" id="PRO_5020216327" description="DUF5689 domain-containing protein" evidence="1">
    <location>
        <begin position="24"/>
        <end position="501"/>
    </location>
</feature>
<feature type="signal peptide" evidence="1">
    <location>
        <begin position="1"/>
        <end position="23"/>
    </location>
</feature>
<dbReference type="AlphaFoldDB" id="A0A4V1M9C7"/>
<accession>A0A4V1M9C7</accession>
<gene>
    <name evidence="3" type="ORF">ESB13_23480</name>
</gene>